<sequence length="90" mass="9667">MEPQQHAKGSSDMRLLVQQGNLTAPSSAAGLQAGENGTQKGHNVSLKAGTGSMPKEQEQGDKQHRQSAETGLRKRVKESNTNREHGPRPP</sequence>
<dbReference type="AlphaFoldDB" id="A0A8K1G4G4"/>
<organism evidence="2 3">
    <name type="scientific">Zosterops borbonicus</name>
    <dbReference type="NCBI Taxonomy" id="364589"/>
    <lineage>
        <taxon>Eukaryota</taxon>
        <taxon>Metazoa</taxon>
        <taxon>Chordata</taxon>
        <taxon>Craniata</taxon>
        <taxon>Vertebrata</taxon>
        <taxon>Euteleostomi</taxon>
        <taxon>Archelosauria</taxon>
        <taxon>Archosauria</taxon>
        <taxon>Dinosauria</taxon>
        <taxon>Saurischia</taxon>
        <taxon>Theropoda</taxon>
        <taxon>Coelurosauria</taxon>
        <taxon>Aves</taxon>
        <taxon>Neognathae</taxon>
        <taxon>Neoaves</taxon>
        <taxon>Telluraves</taxon>
        <taxon>Australaves</taxon>
        <taxon>Passeriformes</taxon>
        <taxon>Sylvioidea</taxon>
        <taxon>Zosteropidae</taxon>
        <taxon>Zosterops</taxon>
    </lineage>
</organism>
<protein>
    <submittedName>
        <fullName evidence="2">Uncharacterized protein</fullName>
    </submittedName>
</protein>
<evidence type="ECO:0000313" key="2">
    <source>
        <dbReference type="EMBL" id="TRZ11350.1"/>
    </source>
</evidence>
<feature type="region of interest" description="Disordered" evidence="1">
    <location>
        <begin position="1"/>
        <end position="90"/>
    </location>
</feature>
<proteinExistence type="predicted"/>
<keyword evidence="3" id="KW-1185">Reference proteome</keyword>
<gene>
    <name evidence="2" type="ORF">HGM15179_015756</name>
</gene>
<dbReference type="EMBL" id="SWJQ01000724">
    <property type="protein sequence ID" value="TRZ11350.1"/>
    <property type="molecule type" value="Genomic_DNA"/>
</dbReference>
<reference evidence="2" key="1">
    <citation type="submission" date="2019-04" db="EMBL/GenBank/DDBJ databases">
        <title>Genome assembly of Zosterops borbonicus 15179.</title>
        <authorList>
            <person name="Leroy T."/>
            <person name="Anselmetti Y."/>
            <person name="Tilak M.-K."/>
            <person name="Nabholz B."/>
        </authorList>
    </citation>
    <scope>NUCLEOTIDE SEQUENCE</scope>
    <source>
        <strain evidence="2">HGM_15179</strain>
        <tissue evidence="2">Muscle</tissue>
    </source>
</reference>
<feature type="compositionally biased region" description="Basic and acidic residues" evidence="1">
    <location>
        <begin position="77"/>
        <end position="90"/>
    </location>
</feature>
<evidence type="ECO:0000256" key="1">
    <source>
        <dbReference type="SAM" id="MobiDB-lite"/>
    </source>
</evidence>
<name>A0A8K1G4G4_9PASS</name>
<evidence type="ECO:0000313" key="3">
    <source>
        <dbReference type="Proteomes" id="UP000796761"/>
    </source>
</evidence>
<feature type="compositionally biased region" description="Basic and acidic residues" evidence="1">
    <location>
        <begin position="55"/>
        <end position="67"/>
    </location>
</feature>
<accession>A0A8K1G4G4</accession>
<comment type="caution">
    <text evidence="2">The sequence shown here is derived from an EMBL/GenBank/DDBJ whole genome shotgun (WGS) entry which is preliminary data.</text>
</comment>
<dbReference type="Proteomes" id="UP000796761">
    <property type="component" value="Unassembled WGS sequence"/>
</dbReference>